<gene>
    <name evidence="6" type="ORF">E1N52_38150</name>
</gene>
<reference evidence="6 7" key="1">
    <citation type="submission" date="2019-03" db="EMBL/GenBank/DDBJ databases">
        <title>Paraburkholderia sp. isolated from native Mimosa gymnas in Guartela State Park, Brazil.</title>
        <authorList>
            <person name="Paulitsch F."/>
            <person name="Hungria M."/>
            <person name="Delamuta J.R.M."/>
            <person name="Ribeiro R.A."/>
            <person name="Dall'Agnol R."/>
            <person name="Silva J.S.B."/>
        </authorList>
    </citation>
    <scope>NUCLEOTIDE SEQUENCE [LARGE SCALE GENOMIC DNA]</scope>
    <source>
        <strain evidence="6 7">CNPSo 3008</strain>
    </source>
</reference>
<dbReference type="Pfam" id="PF05401">
    <property type="entry name" value="NodS"/>
    <property type="match status" value="1"/>
</dbReference>
<evidence type="ECO:0000256" key="1">
    <source>
        <dbReference type="ARBA" id="ARBA00002707"/>
    </source>
</evidence>
<evidence type="ECO:0000256" key="2">
    <source>
        <dbReference type="ARBA" id="ARBA00009103"/>
    </source>
</evidence>
<dbReference type="NCBIfam" id="NF041650">
    <property type="entry name" value="nod_mtase_NodS"/>
    <property type="match status" value="1"/>
</dbReference>
<dbReference type="Proteomes" id="UP000295606">
    <property type="component" value="Unassembled WGS sequence"/>
</dbReference>
<evidence type="ECO:0000313" key="7">
    <source>
        <dbReference type="Proteomes" id="UP000295606"/>
    </source>
</evidence>
<sequence length="209" mass="23685">MKNVAHFDLLRRELDADDPWQLDSSPFEHERHIQMLRLSLAKGPVANALEVGCAGGAFTEKLAPYCERLTVMDVMPQALARTRKRLNYPPNVNWIVADVQHFSSAERFELIVVAEVFYYLADIAKVRDAIRKLACVLAPDGQLIFGSARDANCQRWGHIAGAETVLKMLNERFTEIERVECVGQSSNEDCLLARFQNAVHFSHQSDFPR</sequence>
<proteinExistence type="inferred from homology"/>
<evidence type="ECO:0000313" key="6">
    <source>
        <dbReference type="EMBL" id="TDG02785.1"/>
    </source>
</evidence>
<dbReference type="CDD" id="cd02440">
    <property type="entry name" value="AdoMet_MTases"/>
    <property type="match status" value="1"/>
</dbReference>
<dbReference type="PANTHER" id="PTHR43464:SF49">
    <property type="entry name" value="TELLURITE METHYLTRANSFERASE"/>
    <property type="match status" value="1"/>
</dbReference>
<dbReference type="AlphaFoldDB" id="A0A4R5L2Q6"/>
<comment type="function">
    <text evidence="1">SAM-utilizing methyltransferase involved in nod factor synthesis.</text>
</comment>
<dbReference type="PIRSF" id="PIRSF009310">
    <property type="entry name" value="NodS"/>
    <property type="match status" value="1"/>
</dbReference>
<dbReference type="RefSeq" id="WP_133189690.1">
    <property type="nucleotide sequence ID" value="NZ_SMOD01000053.1"/>
</dbReference>
<dbReference type="InterPro" id="IPR020944">
    <property type="entry name" value="NodS"/>
</dbReference>
<evidence type="ECO:0000256" key="3">
    <source>
        <dbReference type="ARBA" id="ARBA00014643"/>
    </source>
</evidence>
<comment type="similarity">
    <text evidence="2">Belongs to the NodS family.</text>
</comment>
<comment type="caution">
    <text evidence="6">The sequence shown here is derived from an EMBL/GenBank/DDBJ whole genome shotgun (WGS) entry which is preliminary data.</text>
</comment>
<dbReference type="PANTHER" id="PTHR43464">
    <property type="entry name" value="METHYLTRANSFERASE"/>
    <property type="match status" value="1"/>
</dbReference>
<dbReference type="EMBL" id="SMOD01000053">
    <property type="protein sequence ID" value="TDG02785.1"/>
    <property type="molecule type" value="Genomic_DNA"/>
</dbReference>
<keyword evidence="4" id="KW-0536">Nodulation</keyword>
<keyword evidence="5 6" id="KW-0808">Transferase</keyword>
<name>A0A4R5L2Q6_9BURK</name>
<protein>
    <recommendedName>
        <fullName evidence="3">Nodulation protein S</fullName>
    </recommendedName>
</protein>
<dbReference type="Gene3D" id="3.40.50.150">
    <property type="entry name" value="Vaccinia Virus protein VP39"/>
    <property type="match status" value="1"/>
</dbReference>
<dbReference type="InterPro" id="IPR029063">
    <property type="entry name" value="SAM-dependent_MTases_sf"/>
</dbReference>
<dbReference type="SUPFAM" id="SSF53335">
    <property type="entry name" value="S-adenosyl-L-methionine-dependent methyltransferases"/>
    <property type="match status" value="1"/>
</dbReference>
<dbReference type="InterPro" id="IPR008715">
    <property type="entry name" value="SAM-MeTfrase_NodS-like"/>
</dbReference>
<dbReference type="GO" id="GO:0009312">
    <property type="term" value="P:oligosaccharide biosynthetic process"/>
    <property type="evidence" value="ECO:0007669"/>
    <property type="project" value="InterPro"/>
</dbReference>
<dbReference type="GO" id="GO:0008757">
    <property type="term" value="F:S-adenosylmethionine-dependent methyltransferase activity"/>
    <property type="evidence" value="ECO:0007669"/>
    <property type="project" value="InterPro"/>
</dbReference>
<keyword evidence="6" id="KW-0489">Methyltransferase</keyword>
<dbReference type="OrthoDB" id="116799at2"/>
<accession>A0A4R5L2Q6</accession>
<dbReference type="GO" id="GO:0032259">
    <property type="term" value="P:methylation"/>
    <property type="evidence" value="ECO:0007669"/>
    <property type="project" value="UniProtKB-KW"/>
</dbReference>
<evidence type="ECO:0000256" key="5">
    <source>
        <dbReference type="ARBA" id="ARBA00022679"/>
    </source>
</evidence>
<organism evidence="6 7">
    <name type="scientific">Paraburkholderia guartelaensis</name>
    <dbReference type="NCBI Taxonomy" id="2546446"/>
    <lineage>
        <taxon>Bacteria</taxon>
        <taxon>Pseudomonadati</taxon>
        <taxon>Pseudomonadota</taxon>
        <taxon>Betaproteobacteria</taxon>
        <taxon>Burkholderiales</taxon>
        <taxon>Burkholderiaceae</taxon>
        <taxon>Paraburkholderia</taxon>
    </lineage>
</organism>
<evidence type="ECO:0000256" key="4">
    <source>
        <dbReference type="ARBA" id="ARBA00022458"/>
    </source>
</evidence>